<evidence type="ECO:0008006" key="3">
    <source>
        <dbReference type="Google" id="ProtNLM"/>
    </source>
</evidence>
<protein>
    <recommendedName>
        <fullName evidence="3">DUF4384 domain-containing protein</fullName>
    </recommendedName>
</protein>
<gene>
    <name evidence="1" type="ORF">JY651_01075</name>
</gene>
<reference evidence="1 2" key="1">
    <citation type="submission" date="2021-02" db="EMBL/GenBank/DDBJ databases">
        <title>De Novo genome assembly of isolated myxobacteria.</title>
        <authorList>
            <person name="Stevens D.C."/>
        </authorList>
    </citation>
    <scope>NUCLEOTIDE SEQUENCE [LARGE SCALE GENOMIC DNA]</scope>
    <source>
        <strain evidence="2">SCPEA02</strain>
    </source>
</reference>
<organism evidence="1 2">
    <name type="scientific">Pyxidicoccus parkwayensis</name>
    <dbReference type="NCBI Taxonomy" id="2813578"/>
    <lineage>
        <taxon>Bacteria</taxon>
        <taxon>Pseudomonadati</taxon>
        <taxon>Myxococcota</taxon>
        <taxon>Myxococcia</taxon>
        <taxon>Myxococcales</taxon>
        <taxon>Cystobacterineae</taxon>
        <taxon>Myxococcaceae</taxon>
        <taxon>Pyxidicoccus</taxon>
    </lineage>
</organism>
<dbReference type="EMBL" id="CP071090">
    <property type="protein sequence ID" value="QSQ23609.1"/>
    <property type="molecule type" value="Genomic_DNA"/>
</dbReference>
<dbReference type="RefSeq" id="WP_206725181.1">
    <property type="nucleotide sequence ID" value="NZ_CP071090.1"/>
</dbReference>
<dbReference type="Proteomes" id="UP000662747">
    <property type="component" value="Chromosome"/>
</dbReference>
<sequence>MSSSPVPHFPGVPDLLLERYLCGELPPDEARHVEEAARAAPALALHLENRRAAKRAFEEARPFGPVRAKLEAQRTTPVRAEWAERAGWARLMSLVRERALWAWLTSLVHERALWAWHALSPRTGARWAIPALGLCAVLTLVAVRSLPSHDDTEDSVRVRGGLTARVLVKRGEAVFEQGPGVVLRPGDRVRIEVEDVEGGTLYVLALSDRGRATPVHGFGHTGGSVKMEPGRLVLPGSLELDAAPEREALAVVLVPREDGAPSSDEVLHWAEAAARSTDFPPRPPPLVGTRYAVRELPKELP</sequence>
<evidence type="ECO:0000313" key="1">
    <source>
        <dbReference type="EMBL" id="QSQ23609.1"/>
    </source>
</evidence>
<proteinExistence type="predicted"/>
<accession>A0ABX7NXK8</accession>
<name>A0ABX7NXK8_9BACT</name>
<keyword evidence="2" id="KW-1185">Reference proteome</keyword>
<evidence type="ECO:0000313" key="2">
    <source>
        <dbReference type="Proteomes" id="UP000662747"/>
    </source>
</evidence>